<evidence type="ECO:0000313" key="2">
    <source>
        <dbReference type="EMBL" id="KLU22966.1"/>
    </source>
</evidence>
<dbReference type="Proteomes" id="UP000035963">
    <property type="component" value="Unassembled WGS sequence"/>
</dbReference>
<dbReference type="PATRIC" id="fig|908627.4.peg.6256"/>
<name>A0A0J1CRM0_9BURK</name>
<accession>A0A0J1CRM0</accession>
<dbReference type="EMBL" id="AEJF01000168">
    <property type="protein sequence ID" value="KLU22966.1"/>
    <property type="molecule type" value="Genomic_DNA"/>
</dbReference>
<keyword evidence="3" id="KW-1185">Reference proteome</keyword>
<organism evidence="2 3">
    <name type="scientific">Caballeronia mineralivorans PML1(12)</name>
    <dbReference type="NCBI Taxonomy" id="908627"/>
    <lineage>
        <taxon>Bacteria</taxon>
        <taxon>Pseudomonadati</taxon>
        <taxon>Pseudomonadota</taxon>
        <taxon>Betaproteobacteria</taxon>
        <taxon>Burkholderiales</taxon>
        <taxon>Burkholderiaceae</taxon>
        <taxon>Caballeronia</taxon>
    </lineage>
</organism>
<proteinExistence type="predicted"/>
<sequence length="184" mass="20252">AITLAGVLSLPEVLPNGLELPGRDLAVFIASATILMSLLIGVIGLPMLLNGLKRRGDPHAAEERIARRHAAQAAIRAIDSTQENLSEQMDEAASARCTDTAARVMSLYRRRLEGLGEEEEPRRAARQSEMVETKLRMAALRAERSELLKMRTRQAINDETLNKLMREIDLSETAIVNRKKGASA</sequence>
<gene>
    <name evidence="2" type="ORF">EOS_27970</name>
</gene>
<protein>
    <submittedName>
        <fullName evidence="2">Sodium:proton antiporter</fullName>
    </submittedName>
</protein>
<keyword evidence="1" id="KW-1133">Transmembrane helix</keyword>
<evidence type="ECO:0000256" key="1">
    <source>
        <dbReference type="SAM" id="Phobius"/>
    </source>
</evidence>
<dbReference type="AlphaFoldDB" id="A0A0J1CRM0"/>
<feature type="non-terminal residue" evidence="2">
    <location>
        <position position="1"/>
    </location>
</feature>
<evidence type="ECO:0000313" key="3">
    <source>
        <dbReference type="Proteomes" id="UP000035963"/>
    </source>
</evidence>
<reference evidence="2 3" key="1">
    <citation type="journal article" date="2015" name="Genome Announc.">
        <title>Draft Genome Sequence of Burkholderia sp. Strain PML1(12), an Ectomycorrhizosphere-Inhabiting Bacterium with Effective Mineral-Weathering Ability.</title>
        <authorList>
            <person name="Uroz S."/>
            <person name="Oger P."/>
        </authorList>
    </citation>
    <scope>NUCLEOTIDE SEQUENCE [LARGE SCALE GENOMIC DNA]</scope>
    <source>
        <strain evidence="3">PML1(12)</strain>
    </source>
</reference>
<keyword evidence="1" id="KW-0472">Membrane</keyword>
<keyword evidence="1" id="KW-0812">Transmembrane</keyword>
<comment type="caution">
    <text evidence="2">The sequence shown here is derived from an EMBL/GenBank/DDBJ whole genome shotgun (WGS) entry which is preliminary data.</text>
</comment>
<feature type="transmembrane region" description="Helical" evidence="1">
    <location>
        <begin position="25"/>
        <end position="49"/>
    </location>
</feature>